<name>A0ABD6EFM4_9BILA</name>
<accession>A0ABD6EFM4</accession>
<evidence type="ECO:0000256" key="1">
    <source>
        <dbReference type="SAM" id="Phobius"/>
    </source>
</evidence>
<dbReference type="AlphaFoldDB" id="A0ABD6EFM4"/>
<sequence>MGSALTFNTGIPILPRSAVFLADVTRTTVKILDTKNMVGTPMAVKRTTILAAMGIFVVAKRIYVICRLHHYWLLSAQRVYLFLFCFCFETSLMTIFSRKASMVQASHDGLVCHFITDRIVRCIA</sequence>
<keyword evidence="1" id="KW-0812">Transmembrane</keyword>
<feature type="transmembrane region" description="Helical" evidence="1">
    <location>
        <begin position="79"/>
        <end position="96"/>
    </location>
</feature>
<gene>
    <name evidence="2" type="ORF">AB6A40_002920</name>
</gene>
<proteinExistence type="predicted"/>
<comment type="caution">
    <text evidence="2">The sequence shown here is derived from an EMBL/GenBank/DDBJ whole genome shotgun (WGS) entry which is preliminary data.</text>
</comment>
<keyword evidence="1" id="KW-0472">Membrane</keyword>
<evidence type="ECO:0000313" key="3">
    <source>
        <dbReference type="Proteomes" id="UP001608902"/>
    </source>
</evidence>
<reference evidence="2 3" key="1">
    <citation type="submission" date="2024-08" db="EMBL/GenBank/DDBJ databases">
        <title>Gnathostoma spinigerum genome.</title>
        <authorList>
            <person name="Gonzalez-Bertolin B."/>
            <person name="Monzon S."/>
            <person name="Zaballos A."/>
            <person name="Jimenez P."/>
            <person name="Dekumyoy P."/>
            <person name="Varona S."/>
            <person name="Cuesta I."/>
            <person name="Sumanam S."/>
            <person name="Adisakwattana P."/>
            <person name="Gasser R.B."/>
            <person name="Hernandez-Gonzalez A."/>
            <person name="Young N.D."/>
            <person name="Perteguer M.J."/>
        </authorList>
    </citation>
    <scope>NUCLEOTIDE SEQUENCE [LARGE SCALE GENOMIC DNA]</scope>
    <source>
        <strain evidence="2">AL3</strain>
        <tissue evidence="2">Liver</tissue>
    </source>
</reference>
<keyword evidence="3" id="KW-1185">Reference proteome</keyword>
<keyword evidence="1" id="KW-1133">Transmembrane helix</keyword>
<evidence type="ECO:0000313" key="2">
    <source>
        <dbReference type="EMBL" id="MFH4976211.1"/>
    </source>
</evidence>
<organism evidence="2 3">
    <name type="scientific">Gnathostoma spinigerum</name>
    <dbReference type="NCBI Taxonomy" id="75299"/>
    <lineage>
        <taxon>Eukaryota</taxon>
        <taxon>Metazoa</taxon>
        <taxon>Ecdysozoa</taxon>
        <taxon>Nematoda</taxon>
        <taxon>Chromadorea</taxon>
        <taxon>Rhabditida</taxon>
        <taxon>Spirurina</taxon>
        <taxon>Gnathostomatomorpha</taxon>
        <taxon>Gnathostomatoidea</taxon>
        <taxon>Gnathostomatidae</taxon>
        <taxon>Gnathostoma</taxon>
    </lineage>
</organism>
<dbReference type="Proteomes" id="UP001608902">
    <property type="component" value="Unassembled WGS sequence"/>
</dbReference>
<protein>
    <submittedName>
        <fullName evidence="2">Uncharacterized protein</fullName>
    </submittedName>
</protein>
<dbReference type="EMBL" id="JBGFUD010001380">
    <property type="protein sequence ID" value="MFH4976211.1"/>
    <property type="molecule type" value="Genomic_DNA"/>
</dbReference>